<dbReference type="STRING" id="86416.Clopa_3731"/>
<reference evidence="2 3" key="1">
    <citation type="submission" date="2012-01" db="EMBL/GenBank/DDBJ databases">
        <title>Complete sequence of chromosome of Clostridium pasteurianum BC1.</title>
        <authorList>
            <consortium name="US DOE Joint Genome Institute"/>
            <person name="Lucas S."/>
            <person name="Han J."/>
            <person name="Lapidus A."/>
            <person name="Cheng J.-F."/>
            <person name="Goodwin L."/>
            <person name="Pitluck S."/>
            <person name="Peters L."/>
            <person name="Mikhailova N."/>
            <person name="Teshima H."/>
            <person name="Detter J.C."/>
            <person name="Han C."/>
            <person name="Tapia R."/>
            <person name="Land M."/>
            <person name="Hauser L."/>
            <person name="Kyrpides N."/>
            <person name="Ivanova N."/>
            <person name="Pagani I."/>
            <person name="Dunn J."/>
            <person name="Taghavi S."/>
            <person name="Francis A."/>
            <person name="van der Lelie D."/>
            <person name="Woyke T."/>
        </authorList>
    </citation>
    <scope>NUCLEOTIDE SEQUENCE [LARGE SCALE GENOMIC DNA]</scope>
    <source>
        <strain evidence="2 3">BC1</strain>
    </source>
</reference>
<feature type="transmembrane region" description="Helical" evidence="1">
    <location>
        <begin position="31"/>
        <end position="48"/>
    </location>
</feature>
<dbReference type="InterPro" id="IPR018770">
    <property type="entry name" value="ChloroindolylP_hydrolase"/>
</dbReference>
<feature type="transmembrane region" description="Helical" evidence="1">
    <location>
        <begin position="7"/>
        <end position="25"/>
    </location>
</feature>
<keyword evidence="1" id="KW-0472">Membrane</keyword>
<dbReference type="Proteomes" id="UP000013523">
    <property type="component" value="Chromosome"/>
</dbReference>
<sequence length="206" mass="23263">MSKTLKEIVAGLSGGIIFIIFYIIIHVSLVISIAVGVAAYIGITLIAARPTLYGVEMSGANGALIEQLKNTIDEGYSKVTEIKRLSKQIKKVSIKNKIDEICTIADKIFQYLKENPKRVSNIRRFLNYYLDAMINILKKYISIYNQEVDSAEITHSLSKVEELLDTVKKAFTEQQEKLLSNDMDALDTEIELFKDIMKSEGFDDEK</sequence>
<dbReference type="Pfam" id="PF10112">
    <property type="entry name" value="Halogen_Hydrol"/>
    <property type="match status" value="1"/>
</dbReference>
<organism evidence="2 3">
    <name type="scientific">Clostridium pasteurianum BC1</name>
    <dbReference type="NCBI Taxonomy" id="86416"/>
    <lineage>
        <taxon>Bacteria</taxon>
        <taxon>Bacillati</taxon>
        <taxon>Bacillota</taxon>
        <taxon>Clostridia</taxon>
        <taxon>Eubacteriales</taxon>
        <taxon>Clostridiaceae</taxon>
        <taxon>Clostridium</taxon>
    </lineage>
</organism>
<dbReference type="KEGG" id="cpas:Clopa_3731"/>
<dbReference type="PATRIC" id="fig|86416.3.peg.3730"/>
<keyword evidence="3" id="KW-1185">Reference proteome</keyword>
<gene>
    <name evidence="2" type="ORF">Clopa_3731</name>
</gene>
<evidence type="ECO:0000256" key="1">
    <source>
        <dbReference type="SAM" id="Phobius"/>
    </source>
</evidence>
<dbReference type="RefSeq" id="WP_015616792.1">
    <property type="nucleotide sequence ID" value="NC_021182.1"/>
</dbReference>
<protein>
    <submittedName>
        <fullName evidence="2">5-bromo-4-chloroindolyl phosphate hydrolysis protein</fullName>
    </submittedName>
</protein>
<name>R4KDC9_CLOPA</name>
<dbReference type="eggNOG" id="COG4915">
    <property type="taxonomic scope" value="Bacteria"/>
</dbReference>
<keyword evidence="1" id="KW-0812">Transmembrane</keyword>
<keyword evidence="1" id="KW-1133">Transmembrane helix</keyword>
<proteinExistence type="predicted"/>
<evidence type="ECO:0000313" key="3">
    <source>
        <dbReference type="Proteomes" id="UP000013523"/>
    </source>
</evidence>
<dbReference type="EMBL" id="CP003261">
    <property type="protein sequence ID" value="AGK98509.1"/>
    <property type="molecule type" value="Genomic_DNA"/>
</dbReference>
<dbReference type="AlphaFoldDB" id="R4KDC9"/>
<evidence type="ECO:0000313" key="2">
    <source>
        <dbReference type="EMBL" id="AGK98509.1"/>
    </source>
</evidence>
<accession>R4KDC9</accession>
<dbReference type="HOGENOM" id="CLU_1330030_0_0_9"/>